<dbReference type="Gene3D" id="3.30.565.10">
    <property type="entry name" value="Histidine kinase-like ATPase, C-terminal domain"/>
    <property type="match status" value="1"/>
</dbReference>
<feature type="transmembrane region" description="Helical" evidence="4">
    <location>
        <begin position="21"/>
        <end position="45"/>
    </location>
</feature>
<dbReference type="EMBL" id="BMDO01000002">
    <property type="protein sequence ID" value="GGI50038.1"/>
    <property type="molecule type" value="Genomic_DNA"/>
</dbReference>
<accession>A0A917J7B0</accession>
<dbReference type="GO" id="GO:0000155">
    <property type="term" value="F:phosphorelay sensor kinase activity"/>
    <property type="evidence" value="ECO:0007669"/>
    <property type="project" value="InterPro"/>
</dbReference>
<name>A0A917J7B0_9SPHI</name>
<evidence type="ECO:0000256" key="1">
    <source>
        <dbReference type="ARBA" id="ARBA00000085"/>
    </source>
</evidence>
<dbReference type="InterPro" id="IPR003661">
    <property type="entry name" value="HisK_dim/P_dom"/>
</dbReference>
<gene>
    <name evidence="6" type="ORF">GCM10011425_12500</name>
</gene>
<evidence type="ECO:0000313" key="7">
    <source>
        <dbReference type="Proteomes" id="UP000662074"/>
    </source>
</evidence>
<dbReference type="Pfam" id="PF00512">
    <property type="entry name" value="HisKA"/>
    <property type="match status" value="1"/>
</dbReference>
<evidence type="ECO:0000256" key="4">
    <source>
        <dbReference type="SAM" id="Phobius"/>
    </source>
</evidence>
<keyword evidence="7" id="KW-1185">Reference proteome</keyword>
<dbReference type="InterPro" id="IPR003594">
    <property type="entry name" value="HATPase_dom"/>
</dbReference>
<evidence type="ECO:0000259" key="5">
    <source>
        <dbReference type="PROSITE" id="PS50109"/>
    </source>
</evidence>
<evidence type="ECO:0000313" key="6">
    <source>
        <dbReference type="EMBL" id="GGI50038.1"/>
    </source>
</evidence>
<dbReference type="InterPro" id="IPR036890">
    <property type="entry name" value="HATPase_C_sf"/>
</dbReference>
<dbReference type="InterPro" id="IPR004358">
    <property type="entry name" value="Sig_transdc_His_kin-like_C"/>
</dbReference>
<dbReference type="EC" id="2.7.13.3" evidence="2"/>
<keyword evidence="4" id="KW-0812">Transmembrane</keyword>
<sequence>MRLYTSLSNIKYLDKSYSLKYLFISFLGVHIPLIGIIVFVLISGIKSMSPLMVIECVLVFTLIACAITLLVQNALAKPIIITKNALVDYLGNKTLPALPLNFKDEAGLLMSNTNTALHELDNLIKEKRDFIYLLSHDLKTPLHNVITLVQLMQEDYNNQSKDEYLHLIKQSTRHQIQMIGNVLDLATSDFASLANPVNIHLEQVMHRIVKDLYISLKNKELQVLIDVPLNMQLIVNEDLFAMALSNLLVNAIKFSPRNTDIMVRAVDMKEHIMIRVVDYGIGFKAGKAPSFEPFFKGSRPAADGESSNGLGLYFTKKIITYHGGTITAESEGEGKGAKFIIKIPKRAA</sequence>
<dbReference type="SMART" id="SM00387">
    <property type="entry name" value="HATPase_c"/>
    <property type="match status" value="1"/>
</dbReference>
<keyword evidence="3" id="KW-0597">Phosphoprotein</keyword>
<evidence type="ECO:0000256" key="2">
    <source>
        <dbReference type="ARBA" id="ARBA00012438"/>
    </source>
</evidence>
<keyword evidence="4" id="KW-0472">Membrane</keyword>
<comment type="caution">
    <text evidence="6">The sequence shown here is derived from an EMBL/GenBank/DDBJ whole genome shotgun (WGS) entry which is preliminary data.</text>
</comment>
<proteinExistence type="predicted"/>
<dbReference type="CDD" id="cd00082">
    <property type="entry name" value="HisKA"/>
    <property type="match status" value="1"/>
</dbReference>
<dbReference type="CDD" id="cd00075">
    <property type="entry name" value="HATPase"/>
    <property type="match status" value="1"/>
</dbReference>
<dbReference type="Pfam" id="PF02518">
    <property type="entry name" value="HATPase_c"/>
    <property type="match status" value="1"/>
</dbReference>
<dbReference type="PROSITE" id="PS50109">
    <property type="entry name" value="HIS_KIN"/>
    <property type="match status" value="1"/>
</dbReference>
<keyword evidence="4" id="KW-1133">Transmembrane helix</keyword>
<dbReference type="RefSeq" id="WP_188414842.1">
    <property type="nucleotide sequence ID" value="NZ_BMDO01000002.1"/>
</dbReference>
<dbReference type="Gene3D" id="1.10.287.130">
    <property type="match status" value="1"/>
</dbReference>
<dbReference type="Proteomes" id="UP000662074">
    <property type="component" value="Unassembled WGS sequence"/>
</dbReference>
<dbReference type="PRINTS" id="PR00344">
    <property type="entry name" value="BCTRLSENSOR"/>
</dbReference>
<dbReference type="InterPro" id="IPR036097">
    <property type="entry name" value="HisK_dim/P_sf"/>
</dbReference>
<dbReference type="SUPFAM" id="SSF47384">
    <property type="entry name" value="Homodimeric domain of signal transducing histidine kinase"/>
    <property type="match status" value="1"/>
</dbReference>
<dbReference type="InterPro" id="IPR005467">
    <property type="entry name" value="His_kinase_dom"/>
</dbReference>
<feature type="transmembrane region" description="Helical" evidence="4">
    <location>
        <begin position="51"/>
        <end position="71"/>
    </location>
</feature>
<protein>
    <recommendedName>
        <fullName evidence="2">histidine kinase</fullName>
        <ecNumber evidence="2">2.7.13.3</ecNumber>
    </recommendedName>
</protein>
<comment type="catalytic activity">
    <reaction evidence="1">
        <text>ATP + protein L-histidine = ADP + protein N-phospho-L-histidine.</text>
        <dbReference type="EC" id="2.7.13.3"/>
    </reaction>
</comment>
<dbReference type="PANTHER" id="PTHR43547:SF2">
    <property type="entry name" value="HYBRID SIGNAL TRANSDUCTION HISTIDINE KINASE C"/>
    <property type="match status" value="1"/>
</dbReference>
<dbReference type="SMART" id="SM00388">
    <property type="entry name" value="HisKA"/>
    <property type="match status" value="1"/>
</dbReference>
<organism evidence="6 7">
    <name type="scientific">Mucilaginibacter galii</name>
    <dbReference type="NCBI Taxonomy" id="2005073"/>
    <lineage>
        <taxon>Bacteria</taxon>
        <taxon>Pseudomonadati</taxon>
        <taxon>Bacteroidota</taxon>
        <taxon>Sphingobacteriia</taxon>
        <taxon>Sphingobacteriales</taxon>
        <taxon>Sphingobacteriaceae</taxon>
        <taxon>Mucilaginibacter</taxon>
    </lineage>
</organism>
<reference evidence="6" key="1">
    <citation type="journal article" date="2014" name="Int. J. Syst. Evol. Microbiol.">
        <title>Complete genome sequence of Corynebacterium casei LMG S-19264T (=DSM 44701T), isolated from a smear-ripened cheese.</title>
        <authorList>
            <consortium name="US DOE Joint Genome Institute (JGI-PGF)"/>
            <person name="Walter F."/>
            <person name="Albersmeier A."/>
            <person name="Kalinowski J."/>
            <person name="Ruckert C."/>
        </authorList>
    </citation>
    <scope>NUCLEOTIDE SEQUENCE</scope>
    <source>
        <strain evidence="6">CCM 8711</strain>
    </source>
</reference>
<dbReference type="AlphaFoldDB" id="A0A917J7B0"/>
<dbReference type="SUPFAM" id="SSF55874">
    <property type="entry name" value="ATPase domain of HSP90 chaperone/DNA topoisomerase II/histidine kinase"/>
    <property type="match status" value="1"/>
</dbReference>
<evidence type="ECO:0000256" key="3">
    <source>
        <dbReference type="ARBA" id="ARBA00022553"/>
    </source>
</evidence>
<reference evidence="6" key="2">
    <citation type="submission" date="2020-09" db="EMBL/GenBank/DDBJ databases">
        <authorList>
            <person name="Sun Q."/>
            <person name="Sedlacek I."/>
        </authorList>
    </citation>
    <scope>NUCLEOTIDE SEQUENCE</scope>
    <source>
        <strain evidence="6">CCM 8711</strain>
    </source>
</reference>
<feature type="domain" description="Histidine kinase" evidence="5">
    <location>
        <begin position="133"/>
        <end position="347"/>
    </location>
</feature>
<dbReference type="PANTHER" id="PTHR43547">
    <property type="entry name" value="TWO-COMPONENT HISTIDINE KINASE"/>
    <property type="match status" value="1"/>
</dbReference>